<evidence type="ECO:0000256" key="10">
    <source>
        <dbReference type="ARBA" id="ARBA00022801"/>
    </source>
</evidence>
<name>A0A1I3SI77_9BACT</name>
<dbReference type="GO" id="GO:0006284">
    <property type="term" value="P:base-excision repair"/>
    <property type="evidence" value="ECO:0007669"/>
    <property type="project" value="InterPro"/>
</dbReference>
<dbReference type="InterPro" id="IPR015797">
    <property type="entry name" value="NUDIX_hydrolase-like_dom_sf"/>
</dbReference>
<evidence type="ECO:0000313" key="17">
    <source>
        <dbReference type="Proteomes" id="UP000198635"/>
    </source>
</evidence>
<dbReference type="STRING" id="52560.SAMN04488082_104172"/>
<evidence type="ECO:0000256" key="14">
    <source>
        <dbReference type="ARBA" id="ARBA00023295"/>
    </source>
</evidence>
<evidence type="ECO:0000256" key="8">
    <source>
        <dbReference type="ARBA" id="ARBA00022723"/>
    </source>
</evidence>
<comment type="catalytic activity">
    <reaction evidence="1">
        <text>Hydrolyzes free adenine bases from 7,8-dihydro-8-oxoguanine:adenine mismatched double-stranded DNA, leaving an apurinic site.</text>
        <dbReference type="EC" id="3.2.2.31"/>
    </reaction>
</comment>
<dbReference type="GO" id="GO:0034039">
    <property type="term" value="F:8-oxo-7,8-dihydroguanine DNA N-glycosylase activity"/>
    <property type="evidence" value="ECO:0007669"/>
    <property type="project" value="TreeGrafter"/>
</dbReference>
<gene>
    <name evidence="16" type="ORF">SAMN04488082_104172</name>
</gene>
<evidence type="ECO:0000256" key="11">
    <source>
        <dbReference type="ARBA" id="ARBA00023004"/>
    </source>
</evidence>
<evidence type="ECO:0000256" key="6">
    <source>
        <dbReference type="ARBA" id="ARBA00022023"/>
    </source>
</evidence>
<dbReference type="InterPro" id="IPR004036">
    <property type="entry name" value="Endonuclease-III-like_CS2"/>
</dbReference>
<evidence type="ECO:0000256" key="2">
    <source>
        <dbReference type="ARBA" id="ARBA00001966"/>
    </source>
</evidence>
<dbReference type="NCBIfam" id="TIGR01084">
    <property type="entry name" value="mutY"/>
    <property type="match status" value="1"/>
</dbReference>
<evidence type="ECO:0000313" key="16">
    <source>
        <dbReference type="EMBL" id="SFJ58404.1"/>
    </source>
</evidence>
<dbReference type="SMART" id="SM00525">
    <property type="entry name" value="FES"/>
    <property type="match status" value="1"/>
</dbReference>
<protein>
    <recommendedName>
        <fullName evidence="6">Adenine DNA glycosylase</fullName>
        <ecNumber evidence="5">3.2.2.31</ecNumber>
    </recommendedName>
</protein>
<dbReference type="PROSITE" id="PS51462">
    <property type="entry name" value="NUDIX"/>
    <property type="match status" value="1"/>
</dbReference>
<dbReference type="SUPFAM" id="SSF55811">
    <property type="entry name" value="Nudix"/>
    <property type="match status" value="1"/>
</dbReference>
<dbReference type="InterPro" id="IPR044298">
    <property type="entry name" value="MIG/MutY"/>
</dbReference>
<dbReference type="PRINTS" id="PR00502">
    <property type="entry name" value="NUDIXFAMILY"/>
</dbReference>
<keyword evidence="8" id="KW-0479">Metal-binding</keyword>
<dbReference type="GO" id="GO:0000701">
    <property type="term" value="F:purine-specific mismatch base pair DNA N-glycosylase activity"/>
    <property type="evidence" value="ECO:0007669"/>
    <property type="project" value="UniProtKB-EC"/>
</dbReference>
<sequence>MPSMPPNGTASETLIADALLDWFSRHKRDLPWRMTYSPYHVWISEIMLQQTQMERGVEYFKRWIARFPDVDSLAQAPQDEVLKLWEGLGYYSRARNLHKAARMVVELHGGTLPPSMEALLALPGIGPYTARAIASIAFRQDVCVVDANVERLVSRLYNIGQPVKSRQAQKEIGEYGQRLLPSGHAREFNQALMEFGSLVCTPRNPSCPQCALAHWCRAREAGVQEERPVVAKAPSPVYLTMATGILIHDGHILTQKRLAEDVWGNLWEFPGGVVEEGETPQEAVIREYMEETRLIVNHPEPIASFKHSFTRFRVTLHAFVVTLLSSPEELDLQAAQEHRWASWSEIMKLAFPAGHRKLVRHLDNDPKFRAKVHT</sequence>
<comment type="cofactor">
    <cofactor evidence="2">
        <name>[4Fe-4S] cluster</name>
        <dbReference type="ChEBI" id="CHEBI:49883"/>
    </cofactor>
</comment>
<dbReference type="InterPro" id="IPR005760">
    <property type="entry name" value="A/G_AdeGlyc_MutY"/>
</dbReference>
<keyword evidence="7" id="KW-0004">4Fe-4S</keyword>
<dbReference type="InterPro" id="IPR003265">
    <property type="entry name" value="HhH-GPD_domain"/>
</dbReference>
<dbReference type="GO" id="GO:0035485">
    <property type="term" value="F:adenine/guanine mispair binding"/>
    <property type="evidence" value="ECO:0007669"/>
    <property type="project" value="TreeGrafter"/>
</dbReference>
<dbReference type="Pfam" id="PF00730">
    <property type="entry name" value="HhH-GPD"/>
    <property type="match status" value="1"/>
</dbReference>
<dbReference type="PANTHER" id="PTHR42944:SF1">
    <property type="entry name" value="ADENINE DNA GLYCOSYLASE"/>
    <property type="match status" value="1"/>
</dbReference>
<dbReference type="PROSITE" id="PS01155">
    <property type="entry name" value="ENDONUCLEASE_III_2"/>
    <property type="match status" value="1"/>
</dbReference>
<evidence type="ECO:0000256" key="7">
    <source>
        <dbReference type="ARBA" id="ARBA00022485"/>
    </source>
</evidence>
<dbReference type="InterPro" id="IPR023170">
    <property type="entry name" value="HhH_base_excis_C"/>
</dbReference>
<dbReference type="RefSeq" id="WP_177193048.1">
    <property type="nucleotide sequence ID" value="NZ_FORX01000004.1"/>
</dbReference>
<evidence type="ECO:0000256" key="9">
    <source>
        <dbReference type="ARBA" id="ARBA00022763"/>
    </source>
</evidence>
<evidence type="ECO:0000256" key="1">
    <source>
        <dbReference type="ARBA" id="ARBA00000843"/>
    </source>
</evidence>
<evidence type="ECO:0000256" key="3">
    <source>
        <dbReference type="ARBA" id="ARBA00002933"/>
    </source>
</evidence>
<keyword evidence="11" id="KW-0408">Iron</keyword>
<dbReference type="InterPro" id="IPR000445">
    <property type="entry name" value="HhH_motif"/>
</dbReference>
<proteinExistence type="inferred from homology"/>
<evidence type="ECO:0000256" key="5">
    <source>
        <dbReference type="ARBA" id="ARBA00012045"/>
    </source>
</evidence>
<comment type="function">
    <text evidence="3">Adenine glycosylase active on G-A mispairs. MutY also corrects error-prone DNA synthesis past GO lesions which are due to the oxidatively damaged form of guanine: 7,8-dihydro-8-oxoguanine (8-oxo-dGTP).</text>
</comment>
<dbReference type="EMBL" id="FORX01000004">
    <property type="protein sequence ID" value="SFJ58404.1"/>
    <property type="molecule type" value="Genomic_DNA"/>
</dbReference>
<dbReference type="GO" id="GO:0032357">
    <property type="term" value="F:oxidized purine DNA binding"/>
    <property type="evidence" value="ECO:0007669"/>
    <property type="project" value="TreeGrafter"/>
</dbReference>
<comment type="similarity">
    <text evidence="4">Belongs to the Nth/MutY family.</text>
</comment>
<evidence type="ECO:0000256" key="4">
    <source>
        <dbReference type="ARBA" id="ARBA00008343"/>
    </source>
</evidence>
<dbReference type="SUPFAM" id="SSF48150">
    <property type="entry name" value="DNA-glycosylase"/>
    <property type="match status" value="1"/>
</dbReference>
<dbReference type="GO" id="GO:0046872">
    <property type="term" value="F:metal ion binding"/>
    <property type="evidence" value="ECO:0007669"/>
    <property type="project" value="UniProtKB-KW"/>
</dbReference>
<organism evidence="16 17">
    <name type="scientific">Desulfomicrobium apsheronum</name>
    <dbReference type="NCBI Taxonomy" id="52560"/>
    <lineage>
        <taxon>Bacteria</taxon>
        <taxon>Pseudomonadati</taxon>
        <taxon>Thermodesulfobacteriota</taxon>
        <taxon>Desulfovibrionia</taxon>
        <taxon>Desulfovibrionales</taxon>
        <taxon>Desulfomicrobiaceae</taxon>
        <taxon>Desulfomicrobium</taxon>
    </lineage>
</organism>
<dbReference type="InterPro" id="IPR000086">
    <property type="entry name" value="NUDIX_hydrolase_dom"/>
</dbReference>
<dbReference type="GO" id="GO:0006298">
    <property type="term" value="P:mismatch repair"/>
    <property type="evidence" value="ECO:0007669"/>
    <property type="project" value="TreeGrafter"/>
</dbReference>
<evidence type="ECO:0000259" key="15">
    <source>
        <dbReference type="PROSITE" id="PS51462"/>
    </source>
</evidence>
<dbReference type="GO" id="GO:0051539">
    <property type="term" value="F:4 iron, 4 sulfur cluster binding"/>
    <property type="evidence" value="ECO:0007669"/>
    <property type="project" value="UniProtKB-KW"/>
</dbReference>
<dbReference type="InterPro" id="IPR020476">
    <property type="entry name" value="Nudix_hydrolase"/>
</dbReference>
<dbReference type="FunFam" id="1.10.340.30:FF:000002">
    <property type="entry name" value="Adenine DNA glycosylase"/>
    <property type="match status" value="1"/>
</dbReference>
<dbReference type="Pfam" id="PF00633">
    <property type="entry name" value="HHH"/>
    <property type="match status" value="1"/>
</dbReference>
<evidence type="ECO:0000256" key="12">
    <source>
        <dbReference type="ARBA" id="ARBA00023014"/>
    </source>
</evidence>
<dbReference type="PANTHER" id="PTHR42944">
    <property type="entry name" value="ADENINE DNA GLYCOSYLASE"/>
    <property type="match status" value="1"/>
</dbReference>
<dbReference type="CDD" id="cd00056">
    <property type="entry name" value="ENDO3c"/>
    <property type="match status" value="1"/>
</dbReference>
<dbReference type="InterPro" id="IPR003651">
    <property type="entry name" value="Endonuclease3_FeS-loop_motif"/>
</dbReference>
<dbReference type="Gene3D" id="3.90.79.10">
    <property type="entry name" value="Nucleoside Triphosphate Pyrophosphohydrolase"/>
    <property type="match status" value="1"/>
</dbReference>
<dbReference type="Proteomes" id="UP000198635">
    <property type="component" value="Unassembled WGS sequence"/>
</dbReference>
<dbReference type="SMART" id="SM00478">
    <property type="entry name" value="ENDO3c"/>
    <property type="match status" value="1"/>
</dbReference>
<dbReference type="Gene3D" id="1.10.340.30">
    <property type="entry name" value="Hypothetical protein, domain 2"/>
    <property type="match status" value="1"/>
</dbReference>
<dbReference type="Pfam" id="PF14815">
    <property type="entry name" value="NUDIX_4"/>
    <property type="match status" value="1"/>
</dbReference>
<feature type="domain" description="Nudix hydrolase" evidence="15">
    <location>
        <begin position="236"/>
        <end position="363"/>
    </location>
</feature>
<keyword evidence="14" id="KW-0326">Glycosidase</keyword>
<keyword evidence="10" id="KW-0378">Hydrolase</keyword>
<dbReference type="InterPro" id="IPR011257">
    <property type="entry name" value="DNA_glycosylase"/>
</dbReference>
<dbReference type="InterPro" id="IPR029119">
    <property type="entry name" value="MutY_C"/>
</dbReference>
<keyword evidence="9" id="KW-0227">DNA damage</keyword>
<dbReference type="Gene3D" id="1.10.1670.10">
    <property type="entry name" value="Helix-hairpin-Helix base-excision DNA repair enzymes (C-terminal)"/>
    <property type="match status" value="1"/>
</dbReference>
<accession>A0A1I3SI77</accession>
<keyword evidence="13" id="KW-0234">DNA repair</keyword>
<keyword evidence="17" id="KW-1185">Reference proteome</keyword>
<dbReference type="CDD" id="cd03425">
    <property type="entry name" value="NUDIX_MutT_NudA_like"/>
    <property type="match status" value="1"/>
</dbReference>
<dbReference type="EC" id="3.2.2.31" evidence="5"/>
<dbReference type="AlphaFoldDB" id="A0A1I3SI77"/>
<keyword evidence="12" id="KW-0411">Iron-sulfur</keyword>
<reference evidence="17" key="1">
    <citation type="submission" date="2016-10" db="EMBL/GenBank/DDBJ databases">
        <authorList>
            <person name="Varghese N."/>
            <person name="Submissions S."/>
        </authorList>
    </citation>
    <scope>NUCLEOTIDE SEQUENCE [LARGE SCALE GENOMIC DNA]</scope>
    <source>
        <strain evidence="17">DSM 5918</strain>
    </source>
</reference>
<evidence type="ECO:0000256" key="13">
    <source>
        <dbReference type="ARBA" id="ARBA00023204"/>
    </source>
</evidence>